<protein>
    <submittedName>
        <fullName evidence="1">Uncharacterized protein</fullName>
    </submittedName>
</protein>
<name>A0A9X3Z705_9PROT</name>
<gene>
    <name evidence="1" type="ORF">NYP16_06815</name>
</gene>
<accession>A0A9X3Z705</accession>
<evidence type="ECO:0000313" key="2">
    <source>
        <dbReference type="Proteomes" id="UP001141619"/>
    </source>
</evidence>
<proteinExistence type="predicted"/>
<keyword evidence="2" id="KW-1185">Reference proteome</keyword>
<reference evidence="1" key="1">
    <citation type="submission" date="2022-08" db="EMBL/GenBank/DDBJ databases">
        <authorList>
            <person name="Vandamme P."/>
            <person name="Hettiarachchi A."/>
            <person name="Peeters C."/>
            <person name="Cnockaert M."/>
            <person name="Carlier A."/>
        </authorList>
    </citation>
    <scope>NUCLEOTIDE SEQUENCE</scope>
    <source>
        <strain evidence="1">LMG 31809</strain>
    </source>
</reference>
<reference evidence="1" key="2">
    <citation type="journal article" date="2023" name="Syst. Appl. Microbiol.">
        <title>Govania unica gen. nov., sp. nov., a rare biosphere bacterium that represents a novel family in the class Alphaproteobacteria.</title>
        <authorList>
            <person name="Vandamme P."/>
            <person name="Peeters C."/>
            <person name="Hettiarachchi A."/>
            <person name="Cnockaert M."/>
            <person name="Carlier A."/>
        </authorList>
    </citation>
    <scope>NUCLEOTIDE SEQUENCE</scope>
    <source>
        <strain evidence="1">LMG 31809</strain>
    </source>
</reference>
<dbReference type="Proteomes" id="UP001141619">
    <property type="component" value="Unassembled WGS sequence"/>
</dbReference>
<comment type="caution">
    <text evidence="1">The sequence shown here is derived from an EMBL/GenBank/DDBJ whole genome shotgun (WGS) entry which is preliminary data.</text>
</comment>
<evidence type="ECO:0000313" key="1">
    <source>
        <dbReference type="EMBL" id="MDA5193666.1"/>
    </source>
</evidence>
<dbReference type="RefSeq" id="WP_274943365.1">
    <property type="nucleotide sequence ID" value="NZ_JANWOI010000002.1"/>
</dbReference>
<dbReference type="EMBL" id="JANWOI010000002">
    <property type="protein sequence ID" value="MDA5193666.1"/>
    <property type="molecule type" value="Genomic_DNA"/>
</dbReference>
<organism evidence="1 2">
    <name type="scientific">Govanella unica</name>
    <dbReference type="NCBI Taxonomy" id="2975056"/>
    <lineage>
        <taxon>Bacteria</taxon>
        <taxon>Pseudomonadati</taxon>
        <taxon>Pseudomonadota</taxon>
        <taxon>Alphaproteobacteria</taxon>
        <taxon>Emcibacterales</taxon>
        <taxon>Govanellaceae</taxon>
        <taxon>Govanella</taxon>
    </lineage>
</organism>
<sequence>MRFLLDDFGGSYIWSATVIRDGSLLTIKGVSQMPENRQALATALRVWCRDNGIEHVEWERHKERVRKMRYAVRN</sequence>
<dbReference type="AlphaFoldDB" id="A0A9X3Z705"/>